<dbReference type="InterPro" id="IPR023214">
    <property type="entry name" value="HAD_sf"/>
</dbReference>
<name>A0A7S4SPD4_9DINO</name>
<dbReference type="Gene3D" id="3.40.50.1000">
    <property type="entry name" value="HAD superfamily/HAD-like"/>
    <property type="match status" value="1"/>
</dbReference>
<comment type="similarity">
    <text evidence="1">In the N-terminal section; belongs to the glycosyltransferase 20 family.</text>
</comment>
<feature type="region of interest" description="Disordered" evidence="2">
    <location>
        <begin position="961"/>
        <end position="990"/>
    </location>
</feature>
<accession>A0A7S4SPD4</accession>
<dbReference type="GO" id="GO:0005992">
    <property type="term" value="P:trehalose biosynthetic process"/>
    <property type="evidence" value="ECO:0007669"/>
    <property type="project" value="InterPro"/>
</dbReference>
<proteinExistence type="inferred from homology"/>
<sequence length="1038" mass="115540">MAKRGHARTHGGESSRLQRRYSDLPGSGPGPAPDAAAGKAAPDAGRSKSPRSRNPARAMPIALVQEPPESRRTLDGATVAAGRPPGKISEVQLTKNFLAKEIEARSLKIYTVQQRLGVSPFNWTGEQHKLLIVSARLPFTVIFNEETGVVEYERDPFDTNILDLLASEPGGRFGSASLAQASPVLVGAPVVRRKSDGGLLTNIGEALQEQLDACLRADHNAVPVFPPPGRDIFSDWVIFPLFHYSLPSAETGLGIFDWEGYELVNSKFRDVVLKEYQRGDLVWINDYPLMLLPQQLRQERPDIPVGFYLHCVFPSPEVYRILPQREELLRGILSANIIGFHNFQYVQHFLTSCIHVLGLECTASGIEACEHAGGTHTKVITVPLGIRLEPYQALLNQRETRDRIRELRETFAGKKLLMAVDRLEEKKGIRHKIMAFHKFLQKAPHWAAECVYVQIVEPADEPAEEGESEPGEQQKLLQQVYQMVGEVNSTFGKIGHLPVHFLCQNVSRVDQLALCARASVMIDTPLRDVLPHSAYSYLFCQQEKECGVLILSEFSGSAQSLRAAALCVNPWDTNAFADAIQEALEMDPQDRIELHRYGRNHVTEYTLNHWAVNFLDELLTAKSECESERLQIPPPLDHDKPVSAMRKAGRRVLILGFAGTLMPHSTRMNSGIFPRLPSVLLSNLQVIAEDPNTDLLVLSSLPRDTLAHILANVPCWIIAEGGICYREPEGTSWCSSVEKRDTDEWLGPVKEIMEYFAARTPGSKVMEMESSVSWLYQKTQGDHAAIQSKDLLIHLWAGPLQSAPAEVAIEKDAVNVKPTGVSKAQQLERLLQQICYEEDGDGEKPSKKWLPGNTLVLCVGDFLMRDEDIFVTVQKFFEPEGSERPKPASTPDTDRWDQVITEREPHWTEDMNLEANSMSLGTGYTFLSQLERDQRDEEGLFGLHKSPLESVFADATALPKKVPSEPDLQGATEPDGLVGDSPPFPSNEDDVHGLPLVFTCTVSRKPTRAAHHLSDTNDVAFLIAKLARELRQAKQVSE</sequence>
<dbReference type="PANTHER" id="PTHR10788:SF106">
    <property type="entry name" value="BCDNA.GH08860"/>
    <property type="match status" value="1"/>
</dbReference>
<dbReference type="InterPro" id="IPR003337">
    <property type="entry name" value="Trehalose_PPase"/>
</dbReference>
<evidence type="ECO:0000313" key="3">
    <source>
        <dbReference type="EMBL" id="CAE4652140.1"/>
    </source>
</evidence>
<dbReference type="EMBL" id="HBNR01075768">
    <property type="protein sequence ID" value="CAE4652140.1"/>
    <property type="molecule type" value="Transcribed_RNA"/>
</dbReference>
<evidence type="ECO:0000256" key="1">
    <source>
        <dbReference type="ARBA" id="ARBA00005409"/>
    </source>
</evidence>
<dbReference type="Pfam" id="PF02358">
    <property type="entry name" value="Trehalose_PPase"/>
    <property type="match status" value="1"/>
</dbReference>
<dbReference type="GO" id="GO:0005829">
    <property type="term" value="C:cytosol"/>
    <property type="evidence" value="ECO:0007669"/>
    <property type="project" value="TreeGrafter"/>
</dbReference>
<gene>
    <name evidence="3" type="ORF">AMON00008_LOCUS53838</name>
</gene>
<feature type="region of interest" description="Disordered" evidence="2">
    <location>
        <begin position="1"/>
        <end position="83"/>
    </location>
</feature>
<dbReference type="Pfam" id="PF00982">
    <property type="entry name" value="Glyco_transf_20"/>
    <property type="match status" value="1"/>
</dbReference>
<dbReference type="GO" id="GO:0003825">
    <property type="term" value="F:alpha,alpha-trehalose-phosphate synthase (UDP-forming) activity"/>
    <property type="evidence" value="ECO:0007669"/>
    <property type="project" value="TreeGrafter"/>
</dbReference>
<dbReference type="PANTHER" id="PTHR10788">
    <property type="entry name" value="TREHALOSE-6-PHOSPHATE SYNTHASE"/>
    <property type="match status" value="1"/>
</dbReference>
<dbReference type="Gene3D" id="3.40.50.2000">
    <property type="entry name" value="Glycogen Phosphorylase B"/>
    <property type="match status" value="2"/>
</dbReference>
<reference evidence="3" key="1">
    <citation type="submission" date="2021-01" db="EMBL/GenBank/DDBJ databases">
        <authorList>
            <person name="Corre E."/>
            <person name="Pelletier E."/>
            <person name="Niang G."/>
            <person name="Scheremetjew M."/>
            <person name="Finn R."/>
            <person name="Kale V."/>
            <person name="Holt S."/>
            <person name="Cochrane G."/>
            <person name="Meng A."/>
            <person name="Brown T."/>
            <person name="Cohen L."/>
        </authorList>
    </citation>
    <scope>NUCLEOTIDE SEQUENCE</scope>
    <source>
        <strain evidence="3">CCMP3105</strain>
    </source>
</reference>
<dbReference type="AlphaFoldDB" id="A0A7S4SPD4"/>
<feature type="compositionally biased region" description="Low complexity" evidence="2">
    <location>
        <begin position="33"/>
        <end position="44"/>
    </location>
</feature>
<dbReference type="SUPFAM" id="SSF53756">
    <property type="entry name" value="UDP-Glycosyltransferase/glycogen phosphorylase"/>
    <property type="match status" value="1"/>
</dbReference>
<organism evidence="3">
    <name type="scientific">Alexandrium monilatum</name>
    <dbReference type="NCBI Taxonomy" id="311494"/>
    <lineage>
        <taxon>Eukaryota</taxon>
        <taxon>Sar</taxon>
        <taxon>Alveolata</taxon>
        <taxon>Dinophyceae</taxon>
        <taxon>Gonyaulacales</taxon>
        <taxon>Pyrocystaceae</taxon>
        <taxon>Alexandrium</taxon>
    </lineage>
</organism>
<evidence type="ECO:0008006" key="4">
    <source>
        <dbReference type="Google" id="ProtNLM"/>
    </source>
</evidence>
<dbReference type="CDD" id="cd03788">
    <property type="entry name" value="GT20_TPS"/>
    <property type="match status" value="1"/>
</dbReference>
<evidence type="ECO:0000256" key="2">
    <source>
        <dbReference type="SAM" id="MobiDB-lite"/>
    </source>
</evidence>
<dbReference type="InterPro" id="IPR001830">
    <property type="entry name" value="Glyco_trans_20"/>
</dbReference>
<protein>
    <recommendedName>
        <fullName evidence="4">Alpha,alpha-trehalose-phosphate synthase (UDP-forming)</fullName>
    </recommendedName>
</protein>
<dbReference type="GO" id="GO:0004805">
    <property type="term" value="F:trehalose-phosphatase activity"/>
    <property type="evidence" value="ECO:0007669"/>
    <property type="project" value="TreeGrafter"/>
</dbReference>
<dbReference type="InterPro" id="IPR036412">
    <property type="entry name" value="HAD-like_sf"/>
</dbReference>
<dbReference type="Gene3D" id="3.30.70.1020">
    <property type="entry name" value="Trehalose-6-phosphate phosphatase related protein, domain 2"/>
    <property type="match status" value="1"/>
</dbReference>
<dbReference type="SUPFAM" id="SSF56784">
    <property type="entry name" value="HAD-like"/>
    <property type="match status" value="1"/>
</dbReference>